<protein>
    <submittedName>
        <fullName evidence="2">Copper amine oxidase</fullName>
    </submittedName>
</protein>
<evidence type="ECO:0000313" key="3">
    <source>
        <dbReference type="Proteomes" id="UP000297900"/>
    </source>
</evidence>
<proteinExistence type="predicted"/>
<dbReference type="OrthoDB" id="2677881at2"/>
<evidence type="ECO:0000313" key="2">
    <source>
        <dbReference type="EMBL" id="TFE31782.1"/>
    </source>
</evidence>
<comment type="caution">
    <text evidence="2">The sequence shown here is derived from an EMBL/GenBank/DDBJ whole genome shotgun (WGS) entry which is preliminary data.</text>
</comment>
<gene>
    <name evidence="2" type="ORF">E2980_01550</name>
</gene>
<sequence>MKVRKLVLLTLAFTLICGSAAYADTVTQKFRVWVNKKEVDSSIVVDNKTYISSKIVSDKLQGILLWDDADKKITIFKPNVHMLTSRDNTIFGNVDKKQKFKFNTFIQVDSLKVDINALKLTIADPYGDETLIESRSSGDSDFPDGKDSFWITMKDISYNFDSVGTYTLRLWMKPVGEATYQVVSEKTIASK</sequence>
<evidence type="ECO:0000256" key="1">
    <source>
        <dbReference type="SAM" id="SignalP"/>
    </source>
</evidence>
<feature type="signal peptide" evidence="1">
    <location>
        <begin position="1"/>
        <end position="23"/>
    </location>
</feature>
<reference evidence="2 3" key="1">
    <citation type="submission" date="2019-03" db="EMBL/GenBank/DDBJ databases">
        <title>Cohnella endophytica sp. nov., a novel endophytic bacterium isolated from bark of Sonneratia apetala.</title>
        <authorList>
            <person name="Tuo L."/>
        </authorList>
    </citation>
    <scope>NUCLEOTIDE SEQUENCE [LARGE SCALE GENOMIC DNA]</scope>
    <source>
        <strain evidence="2 3">CCTCC AB 208254</strain>
    </source>
</reference>
<accession>A0A4Y8M7J3</accession>
<keyword evidence="1" id="KW-0732">Signal</keyword>
<keyword evidence="3" id="KW-1185">Reference proteome</keyword>
<feature type="chain" id="PRO_5021466579" evidence="1">
    <location>
        <begin position="24"/>
        <end position="191"/>
    </location>
</feature>
<dbReference type="RefSeq" id="WP_135150350.1">
    <property type="nucleotide sequence ID" value="NZ_SOMN01000001.1"/>
</dbReference>
<dbReference type="EMBL" id="SOMN01000001">
    <property type="protein sequence ID" value="TFE31782.1"/>
    <property type="molecule type" value="Genomic_DNA"/>
</dbReference>
<name>A0A4Y8M7J3_9BACL</name>
<dbReference type="AlphaFoldDB" id="A0A4Y8M7J3"/>
<dbReference type="Proteomes" id="UP000297900">
    <property type="component" value="Unassembled WGS sequence"/>
</dbReference>
<organism evidence="2 3">
    <name type="scientific">Cohnella luojiensis</name>
    <dbReference type="NCBI Taxonomy" id="652876"/>
    <lineage>
        <taxon>Bacteria</taxon>
        <taxon>Bacillati</taxon>
        <taxon>Bacillota</taxon>
        <taxon>Bacilli</taxon>
        <taxon>Bacillales</taxon>
        <taxon>Paenibacillaceae</taxon>
        <taxon>Cohnella</taxon>
    </lineage>
</organism>